<dbReference type="GeneID" id="64626802"/>
<organism evidence="1 2">
    <name type="scientific">Suillus subaureus</name>
    <dbReference type="NCBI Taxonomy" id="48587"/>
    <lineage>
        <taxon>Eukaryota</taxon>
        <taxon>Fungi</taxon>
        <taxon>Dikarya</taxon>
        <taxon>Basidiomycota</taxon>
        <taxon>Agaricomycotina</taxon>
        <taxon>Agaricomycetes</taxon>
        <taxon>Agaricomycetidae</taxon>
        <taxon>Boletales</taxon>
        <taxon>Suillineae</taxon>
        <taxon>Suillaceae</taxon>
        <taxon>Suillus</taxon>
    </lineage>
</organism>
<dbReference type="AlphaFoldDB" id="A0A9P7JDW7"/>
<protein>
    <submittedName>
        <fullName evidence="1">Uncharacterized protein</fullName>
    </submittedName>
</protein>
<proteinExistence type="predicted"/>
<dbReference type="OrthoDB" id="3208495at2759"/>
<evidence type="ECO:0000313" key="2">
    <source>
        <dbReference type="Proteomes" id="UP000807769"/>
    </source>
</evidence>
<dbReference type="RefSeq" id="XP_041193731.1">
    <property type="nucleotide sequence ID" value="XM_041332785.1"/>
</dbReference>
<dbReference type="Proteomes" id="UP000807769">
    <property type="component" value="Unassembled WGS sequence"/>
</dbReference>
<keyword evidence="2" id="KW-1185">Reference proteome</keyword>
<reference evidence="1" key="1">
    <citation type="journal article" date="2020" name="New Phytol.">
        <title>Comparative genomics reveals dynamic genome evolution in host specialist ectomycorrhizal fungi.</title>
        <authorList>
            <person name="Lofgren L.A."/>
            <person name="Nguyen N.H."/>
            <person name="Vilgalys R."/>
            <person name="Ruytinx J."/>
            <person name="Liao H.L."/>
            <person name="Branco S."/>
            <person name="Kuo A."/>
            <person name="LaButti K."/>
            <person name="Lipzen A."/>
            <person name="Andreopoulos W."/>
            <person name="Pangilinan J."/>
            <person name="Riley R."/>
            <person name="Hundley H."/>
            <person name="Na H."/>
            <person name="Barry K."/>
            <person name="Grigoriev I.V."/>
            <person name="Stajich J.E."/>
            <person name="Kennedy P.G."/>
        </authorList>
    </citation>
    <scope>NUCLEOTIDE SEQUENCE</scope>
    <source>
        <strain evidence="1">MN1</strain>
    </source>
</reference>
<evidence type="ECO:0000313" key="1">
    <source>
        <dbReference type="EMBL" id="KAG1817489.1"/>
    </source>
</evidence>
<sequence length="296" mass="33934">MAIRVHLVQAWVLLYRILLKLPLRYRDELPELPPPAIQDQQTSIPKHVIIHVFNSIHTCFNKFGIAREYRHHPTYDLDAAVSGDDLSNIHPPQSNIDDSSTQDIETASSSNLFTMQPPWPWKSMLVWCLMSWLVTGSNWKSMTETKHLVNEVLRAEDFDLKDFENFNPDAQMKHFDASEDCMDVPGIFQQDGWKETDVKIMVLSKEKNPKGNGHMFSVSGLLYQPLVAVIKAAFSFFLRGHIVLVATTTGWPHLDSTIAPDLNQCRYSDLTSIAFFQAEDCYLSRKKCIYTYPLLD</sequence>
<name>A0A9P7JDW7_9AGAM</name>
<accession>A0A9P7JDW7</accession>
<dbReference type="EMBL" id="JABBWG010000013">
    <property type="protein sequence ID" value="KAG1817489.1"/>
    <property type="molecule type" value="Genomic_DNA"/>
</dbReference>
<comment type="caution">
    <text evidence="1">The sequence shown here is derived from an EMBL/GenBank/DDBJ whole genome shotgun (WGS) entry which is preliminary data.</text>
</comment>
<gene>
    <name evidence="1" type="ORF">BJ212DRAFT_1299051</name>
</gene>